<feature type="compositionally biased region" description="Low complexity" evidence="1">
    <location>
        <begin position="40"/>
        <end position="51"/>
    </location>
</feature>
<keyword evidence="3" id="KW-1185">Reference proteome</keyword>
<evidence type="ECO:0000313" key="3">
    <source>
        <dbReference type="Proteomes" id="UP000010552"/>
    </source>
</evidence>
<sequence>MREGRRYAAGKRRESRGQGEAGRPGSEKPVRPNQPHSPEARAGSPGAAAPPDLRRRRRRLQRPRQGRIMRLRSWPGRSGPHGSARVGPAGPIGGRWMPSTHGSPEPCLGNRAVRPPEVNPTRLHVNWISGRETGRRKKTLQWALANSSNSGQVLRRGADLQNEQELASELAPVRHPDVEVATVVSQYSRQADSCQGQGCFSQAAIQALVT</sequence>
<feature type="region of interest" description="Disordered" evidence="1">
    <location>
        <begin position="1"/>
        <end position="92"/>
    </location>
</feature>
<dbReference type="AlphaFoldDB" id="L5JM43"/>
<evidence type="ECO:0000256" key="1">
    <source>
        <dbReference type="SAM" id="MobiDB-lite"/>
    </source>
</evidence>
<dbReference type="EMBL" id="KB031158">
    <property type="protein sequence ID" value="ELK00464.1"/>
    <property type="molecule type" value="Genomic_DNA"/>
</dbReference>
<proteinExistence type="predicted"/>
<evidence type="ECO:0000313" key="2">
    <source>
        <dbReference type="EMBL" id="ELK00464.1"/>
    </source>
</evidence>
<organism evidence="2 3">
    <name type="scientific">Pteropus alecto</name>
    <name type="common">Black flying fox</name>
    <dbReference type="NCBI Taxonomy" id="9402"/>
    <lineage>
        <taxon>Eukaryota</taxon>
        <taxon>Metazoa</taxon>
        <taxon>Chordata</taxon>
        <taxon>Craniata</taxon>
        <taxon>Vertebrata</taxon>
        <taxon>Euteleostomi</taxon>
        <taxon>Mammalia</taxon>
        <taxon>Eutheria</taxon>
        <taxon>Laurasiatheria</taxon>
        <taxon>Chiroptera</taxon>
        <taxon>Yinpterochiroptera</taxon>
        <taxon>Pteropodoidea</taxon>
        <taxon>Pteropodidae</taxon>
        <taxon>Pteropodinae</taxon>
        <taxon>Pteropus</taxon>
    </lineage>
</organism>
<dbReference type="Proteomes" id="UP000010552">
    <property type="component" value="Unassembled WGS sequence"/>
</dbReference>
<gene>
    <name evidence="2" type="ORF">PAL_GLEAN10025610</name>
</gene>
<feature type="compositionally biased region" description="Basic residues" evidence="1">
    <location>
        <begin position="54"/>
        <end position="70"/>
    </location>
</feature>
<dbReference type="InParanoid" id="L5JM43"/>
<feature type="compositionally biased region" description="Basic and acidic residues" evidence="1">
    <location>
        <begin position="1"/>
        <end position="17"/>
    </location>
</feature>
<accession>L5JM43</accession>
<reference evidence="3" key="1">
    <citation type="journal article" date="2013" name="Science">
        <title>Comparative analysis of bat genomes provides insight into the evolution of flight and immunity.</title>
        <authorList>
            <person name="Zhang G."/>
            <person name="Cowled C."/>
            <person name="Shi Z."/>
            <person name="Huang Z."/>
            <person name="Bishop-Lilly K.A."/>
            <person name="Fang X."/>
            <person name="Wynne J.W."/>
            <person name="Xiong Z."/>
            <person name="Baker M.L."/>
            <person name="Zhao W."/>
            <person name="Tachedjian M."/>
            <person name="Zhu Y."/>
            <person name="Zhou P."/>
            <person name="Jiang X."/>
            <person name="Ng J."/>
            <person name="Yang L."/>
            <person name="Wu L."/>
            <person name="Xiao J."/>
            <person name="Feng Y."/>
            <person name="Chen Y."/>
            <person name="Sun X."/>
            <person name="Zhang Y."/>
            <person name="Marsh G.A."/>
            <person name="Crameri G."/>
            <person name="Broder C.C."/>
            <person name="Frey K.G."/>
            <person name="Wang L.F."/>
            <person name="Wang J."/>
        </authorList>
    </citation>
    <scope>NUCLEOTIDE SEQUENCE [LARGE SCALE GENOMIC DNA]</scope>
</reference>
<protein>
    <submittedName>
        <fullName evidence="2">Uncharacterized protein</fullName>
    </submittedName>
</protein>
<name>L5JM43_PTEAL</name>